<proteinExistence type="predicted"/>
<evidence type="ECO:0000313" key="2">
    <source>
        <dbReference type="EMBL" id="NDK91761.1"/>
    </source>
</evidence>
<sequence length="65" mass="7108">MMIDTIVNNLGACVIAGAGILVGVGLIVDVIRAWCWRDADDTFLEIDRGEINADNPLNVLPRRDQ</sequence>
<gene>
    <name evidence="2" type="ORF">GYA93_19605</name>
</gene>
<dbReference type="AlphaFoldDB" id="A0A7K3LV03"/>
<keyword evidence="1" id="KW-0472">Membrane</keyword>
<keyword evidence="1" id="KW-0812">Transmembrane</keyword>
<accession>A0A7K3LV03</accession>
<dbReference type="EMBL" id="JAADZU010000082">
    <property type="protein sequence ID" value="NDK91761.1"/>
    <property type="molecule type" value="Genomic_DNA"/>
</dbReference>
<organism evidence="2 3">
    <name type="scientific">Gordonia desulfuricans</name>
    <dbReference type="NCBI Taxonomy" id="89051"/>
    <lineage>
        <taxon>Bacteria</taxon>
        <taxon>Bacillati</taxon>
        <taxon>Actinomycetota</taxon>
        <taxon>Actinomycetes</taxon>
        <taxon>Mycobacteriales</taxon>
        <taxon>Gordoniaceae</taxon>
        <taxon>Gordonia</taxon>
    </lineage>
</organism>
<name>A0A7K3LV03_9ACTN</name>
<evidence type="ECO:0000313" key="3">
    <source>
        <dbReference type="Proteomes" id="UP000466307"/>
    </source>
</evidence>
<reference evidence="2 3" key="1">
    <citation type="submission" date="2020-01" db="EMBL/GenBank/DDBJ databases">
        <title>Investigation of new actinobacteria for the biodesulphurisation of diesel fuel.</title>
        <authorList>
            <person name="Athi Narayanan S.M."/>
        </authorList>
    </citation>
    <scope>NUCLEOTIDE SEQUENCE [LARGE SCALE GENOMIC DNA]</scope>
    <source>
        <strain evidence="2 3">213E</strain>
    </source>
</reference>
<keyword evidence="3" id="KW-1185">Reference proteome</keyword>
<feature type="transmembrane region" description="Helical" evidence="1">
    <location>
        <begin position="6"/>
        <end position="28"/>
    </location>
</feature>
<dbReference type="Proteomes" id="UP000466307">
    <property type="component" value="Unassembled WGS sequence"/>
</dbReference>
<dbReference type="RefSeq" id="WP_059036609.1">
    <property type="nucleotide sequence ID" value="NZ_JAADZU010000082.1"/>
</dbReference>
<keyword evidence="1" id="KW-1133">Transmembrane helix</keyword>
<evidence type="ECO:0000256" key="1">
    <source>
        <dbReference type="SAM" id="Phobius"/>
    </source>
</evidence>
<comment type="caution">
    <text evidence="2">The sequence shown here is derived from an EMBL/GenBank/DDBJ whole genome shotgun (WGS) entry which is preliminary data.</text>
</comment>
<protein>
    <submittedName>
        <fullName evidence="2">Uncharacterized protein</fullName>
    </submittedName>
</protein>